<dbReference type="AlphaFoldDB" id="A0AAF3F6N8"/>
<dbReference type="Proteomes" id="UP000887575">
    <property type="component" value="Unassembled WGS sequence"/>
</dbReference>
<proteinExistence type="predicted"/>
<organism evidence="4 5">
    <name type="scientific">Mesorhabditis belari</name>
    <dbReference type="NCBI Taxonomy" id="2138241"/>
    <lineage>
        <taxon>Eukaryota</taxon>
        <taxon>Metazoa</taxon>
        <taxon>Ecdysozoa</taxon>
        <taxon>Nematoda</taxon>
        <taxon>Chromadorea</taxon>
        <taxon>Rhabditida</taxon>
        <taxon>Rhabditina</taxon>
        <taxon>Rhabditomorpha</taxon>
        <taxon>Rhabditoidea</taxon>
        <taxon>Rhabditidae</taxon>
        <taxon>Mesorhabditinae</taxon>
        <taxon>Mesorhabditis</taxon>
    </lineage>
</organism>
<dbReference type="PANTHER" id="PTHR10351">
    <property type="entry name" value="TRANSCRIPTION FACTOR BTF3 FAMILY MEMBER"/>
    <property type="match status" value="1"/>
</dbReference>
<dbReference type="InterPro" id="IPR055429">
    <property type="entry name" value="TRAPPC13_M"/>
</dbReference>
<dbReference type="InterPro" id="IPR055427">
    <property type="entry name" value="TRAPPC13_N"/>
</dbReference>
<dbReference type="Pfam" id="PF23643">
    <property type="entry name" value="TRAPPC13_C"/>
    <property type="match status" value="1"/>
</dbReference>
<protein>
    <submittedName>
        <fullName evidence="5">Trafficking protein particle complex subunit 13</fullName>
    </submittedName>
</protein>
<evidence type="ECO:0000313" key="4">
    <source>
        <dbReference type="Proteomes" id="UP000887575"/>
    </source>
</evidence>
<evidence type="ECO:0000259" key="3">
    <source>
        <dbReference type="Pfam" id="PF23647"/>
    </source>
</evidence>
<evidence type="ECO:0000259" key="1">
    <source>
        <dbReference type="Pfam" id="PF06159"/>
    </source>
</evidence>
<keyword evidence="4" id="KW-1185">Reference proteome</keyword>
<reference evidence="5" key="1">
    <citation type="submission" date="2024-02" db="UniProtKB">
        <authorList>
            <consortium name="WormBaseParasite"/>
        </authorList>
    </citation>
    <scope>IDENTIFICATION</scope>
</reference>
<feature type="domain" description="Trafficking protein particle complex subunit 13 middle" evidence="3">
    <location>
        <begin position="168"/>
        <end position="281"/>
    </location>
</feature>
<name>A0AAF3F6N8_9BILA</name>
<sequence length="391" mass="43930">MADLQGPSQTITLKVMRLARPKFAPFTSLCVDPEDDVGRIIQQTVQRKTIDEGSQWPIGDFILAPQQFENIYLGETFTFYVSCINEGNDQVDEVTVKVDLQTNSQKQPLPCKLDGLKLVAGESQGQVVSHEVKELGQHILVCSVTYKTSSGSSQYFRKFFKFPVTKPIDVRTKFYNAEDNLSNDVFLEAQIENTSGGMMMLERVVLEPSDFYDSQAITPSPSAVQLRPKDVRQFLFCLTPKNHGISSPKEVTNIGKLDMQWRTAMGERGRLQTSPLQRIAPGYGDTRLSVERVPATVRVRQTFEVMLRVHNCCDRSLDLMLSFDTVRQPGIVYCCTSGKSLGQIPPNTSIDFGLELLPVTLGFQSLSGIRIHDVFNKRTHEYDDIAQVFVN</sequence>
<dbReference type="WBParaSite" id="MBELARI_LOCUS257">
    <property type="protein sequence ID" value="MBELARI_LOCUS257"/>
    <property type="gene ID" value="MBELARI_LOCUS257"/>
</dbReference>
<evidence type="ECO:0000313" key="5">
    <source>
        <dbReference type="WBParaSite" id="MBELARI_LOCUS257"/>
    </source>
</evidence>
<dbReference type="InterPro" id="IPR039370">
    <property type="entry name" value="BTF3"/>
</dbReference>
<feature type="domain" description="Trafficking protein particle complex subunit 13 N-terminal" evidence="1">
    <location>
        <begin position="10"/>
        <end position="164"/>
    </location>
</feature>
<feature type="domain" description="Trafficking protein particle complex subunit 13 C-terminal" evidence="2">
    <location>
        <begin position="294"/>
        <end position="390"/>
    </location>
</feature>
<dbReference type="Pfam" id="PF23647">
    <property type="entry name" value="TRAPPC13_M"/>
    <property type="match status" value="1"/>
</dbReference>
<dbReference type="Pfam" id="PF06159">
    <property type="entry name" value="TRAPPC13_N"/>
    <property type="match status" value="1"/>
</dbReference>
<evidence type="ECO:0000259" key="2">
    <source>
        <dbReference type="Pfam" id="PF23643"/>
    </source>
</evidence>
<dbReference type="InterPro" id="IPR055428">
    <property type="entry name" value="TRAPPC13_C"/>
</dbReference>
<accession>A0AAF3F6N8</accession>